<dbReference type="InterPro" id="IPR028094">
    <property type="entry name" value="RTC4_C"/>
</dbReference>
<feature type="compositionally biased region" description="Basic and acidic residues" evidence="8">
    <location>
        <begin position="144"/>
        <end position="164"/>
    </location>
</feature>
<feature type="compositionally biased region" description="Polar residues" evidence="8">
    <location>
        <begin position="208"/>
        <end position="217"/>
    </location>
</feature>
<feature type="compositionally biased region" description="Polar residues" evidence="8">
    <location>
        <begin position="98"/>
        <end position="113"/>
    </location>
</feature>
<dbReference type="SMART" id="SM01312">
    <property type="entry name" value="RTC4"/>
    <property type="match status" value="1"/>
</dbReference>
<dbReference type="STRING" id="363999.A0A439CWD5"/>
<sequence length="580" mass="65036">MPQRRLAIFRPRVGLDSRFSGGAPLTKVNGKIIHPTQTTKPSSAAVTGNPDPHHDPITAPPESSDEEAENTAQQSTVDDSQDSDAEYERRRTADIRRTSFNKTASSTETNPRSPRSKFRPASVNNGKSSVDRKDEPLSLAGSKRSAEEDQQKDVSQLKRELEASRKKKKPSFLKYGSQQNTRRRNPTSSASRDSPTSSASHDGAQPIPANNSFSRIKSISPLKVQSPRKSFKLERSVSDSDELEDIKPKFKNAPQHGSSPFSTPIKRRPRHMSPTDQIADEKKPKGANPKAKGLRNSTRANQSLRGKRSKGDKIPADVRAEEASQRPVFKMPGLEDIDLFDDSGSLDATASPPEPQDTAWDYLEVDGNESPTTPRCPMCYQEVDRELLEKYSTHGKMSVKQQTAFCRSHKRQSAAKAGTEKGYPKINWDSLNSRFSSHRDFLQKILEGTQVSHYRQILKERVDSGKNRTLLTNYNNLTPGYYGPRGLQVMTQFIMRTLSDVIRRRAVEDKLISARSYTGYVQTVLVPELTVRLIMEDMSVTEEKARDVLEESVEIGELLHEEARDVVMINEQEEDTLLET</sequence>
<evidence type="ECO:0000313" key="11">
    <source>
        <dbReference type="Proteomes" id="UP000286045"/>
    </source>
</evidence>
<comment type="similarity">
    <text evidence="4">Belongs to the RTC4 family.</text>
</comment>
<dbReference type="Proteomes" id="UP000286045">
    <property type="component" value="Unassembled WGS sequence"/>
</dbReference>
<protein>
    <recommendedName>
        <fullName evidence="5">Restriction of telomere capping protein 4</fullName>
    </recommendedName>
</protein>
<feature type="domain" description="Restriction of telomere capping protein 4 C-terminal" evidence="9">
    <location>
        <begin position="445"/>
        <end position="562"/>
    </location>
</feature>
<dbReference type="GO" id="GO:0005737">
    <property type="term" value="C:cytoplasm"/>
    <property type="evidence" value="ECO:0007669"/>
    <property type="project" value="UniProtKB-SubCell"/>
</dbReference>
<dbReference type="GO" id="GO:0005634">
    <property type="term" value="C:nucleus"/>
    <property type="evidence" value="ECO:0007669"/>
    <property type="project" value="UniProtKB-SubCell"/>
</dbReference>
<evidence type="ECO:0000259" key="9">
    <source>
        <dbReference type="SMART" id="SM01312"/>
    </source>
</evidence>
<dbReference type="PANTHER" id="PTHR41391">
    <property type="entry name" value="RESTRICTION OF TELOMERE CAPPING PROTEIN 4"/>
    <property type="match status" value="1"/>
</dbReference>
<evidence type="ECO:0000256" key="6">
    <source>
        <dbReference type="ARBA" id="ARBA00022490"/>
    </source>
</evidence>
<evidence type="ECO:0000256" key="5">
    <source>
        <dbReference type="ARBA" id="ARBA00015162"/>
    </source>
</evidence>
<feature type="compositionally biased region" description="Basic and acidic residues" evidence="8">
    <location>
        <begin position="309"/>
        <end position="324"/>
    </location>
</feature>
<dbReference type="InterPro" id="IPR039024">
    <property type="entry name" value="RTC4"/>
</dbReference>
<keyword evidence="6" id="KW-0963">Cytoplasm</keyword>
<evidence type="ECO:0000256" key="8">
    <source>
        <dbReference type="SAM" id="MobiDB-lite"/>
    </source>
</evidence>
<feature type="compositionally biased region" description="Low complexity" evidence="8">
    <location>
        <begin position="186"/>
        <end position="200"/>
    </location>
</feature>
<gene>
    <name evidence="10" type="ORF">EKO27_g8610</name>
</gene>
<comment type="caution">
    <text evidence="10">The sequence shown here is derived from an EMBL/GenBank/DDBJ whole genome shotgun (WGS) entry which is preliminary data.</text>
</comment>
<evidence type="ECO:0000256" key="3">
    <source>
        <dbReference type="ARBA" id="ARBA00004496"/>
    </source>
</evidence>
<proteinExistence type="inferred from homology"/>
<accession>A0A439CWD5</accession>
<reference evidence="10 11" key="1">
    <citation type="submission" date="2018-12" db="EMBL/GenBank/DDBJ databases">
        <title>Draft genome sequence of Xylaria grammica IHI A82.</title>
        <authorList>
            <person name="Buettner E."/>
            <person name="Kellner H."/>
        </authorList>
    </citation>
    <scope>NUCLEOTIDE SEQUENCE [LARGE SCALE GENOMIC DNA]</scope>
    <source>
        <strain evidence="10 11">IHI A82</strain>
    </source>
</reference>
<evidence type="ECO:0000256" key="2">
    <source>
        <dbReference type="ARBA" id="ARBA00004123"/>
    </source>
</evidence>
<evidence type="ECO:0000256" key="1">
    <source>
        <dbReference type="ARBA" id="ARBA00002738"/>
    </source>
</evidence>
<dbReference type="AlphaFoldDB" id="A0A439CWD5"/>
<dbReference type="EMBL" id="RYZI01000332">
    <property type="protein sequence ID" value="RWA06495.1"/>
    <property type="molecule type" value="Genomic_DNA"/>
</dbReference>
<feature type="compositionally biased region" description="Basic and acidic residues" evidence="8">
    <location>
        <begin position="86"/>
        <end position="97"/>
    </location>
</feature>
<evidence type="ECO:0000313" key="10">
    <source>
        <dbReference type="EMBL" id="RWA06495.1"/>
    </source>
</evidence>
<keyword evidence="11" id="KW-1185">Reference proteome</keyword>
<feature type="compositionally biased region" description="Polar residues" evidence="8">
    <location>
        <begin position="295"/>
        <end position="304"/>
    </location>
</feature>
<evidence type="ECO:0000256" key="4">
    <source>
        <dbReference type="ARBA" id="ARBA00009461"/>
    </source>
</evidence>
<evidence type="ECO:0000256" key="7">
    <source>
        <dbReference type="ARBA" id="ARBA00023242"/>
    </source>
</evidence>
<dbReference type="Pfam" id="PF14474">
    <property type="entry name" value="RTC4"/>
    <property type="match status" value="1"/>
</dbReference>
<name>A0A439CWD5_9PEZI</name>
<feature type="compositionally biased region" description="Polar residues" evidence="8">
    <location>
        <begin position="35"/>
        <end position="46"/>
    </location>
</feature>
<dbReference type="PANTHER" id="PTHR41391:SF1">
    <property type="entry name" value="RESTRICTION OF TELOMERE CAPPING PROTEIN 4"/>
    <property type="match status" value="1"/>
</dbReference>
<feature type="region of interest" description="Disordered" evidence="8">
    <location>
        <begin position="15"/>
        <end position="356"/>
    </location>
</feature>
<organism evidence="10 11">
    <name type="scientific">Xylaria grammica</name>
    <dbReference type="NCBI Taxonomy" id="363999"/>
    <lineage>
        <taxon>Eukaryota</taxon>
        <taxon>Fungi</taxon>
        <taxon>Dikarya</taxon>
        <taxon>Ascomycota</taxon>
        <taxon>Pezizomycotina</taxon>
        <taxon>Sordariomycetes</taxon>
        <taxon>Xylariomycetidae</taxon>
        <taxon>Xylariales</taxon>
        <taxon>Xylariaceae</taxon>
        <taxon>Xylaria</taxon>
    </lineage>
</organism>
<comment type="subcellular location">
    <subcellularLocation>
        <location evidence="3">Cytoplasm</location>
    </subcellularLocation>
    <subcellularLocation>
        <location evidence="2">Nucleus</location>
    </subcellularLocation>
</comment>
<comment type="function">
    <text evidence="1">May be involved in a process influencing telomere capping.</text>
</comment>
<keyword evidence="7" id="KW-0539">Nucleus</keyword>